<evidence type="ECO:0000256" key="5">
    <source>
        <dbReference type="ARBA" id="ARBA00022692"/>
    </source>
</evidence>
<dbReference type="GO" id="GO:0008610">
    <property type="term" value="P:lipid biosynthetic process"/>
    <property type="evidence" value="ECO:0007669"/>
    <property type="project" value="UniProtKB-ARBA"/>
</dbReference>
<feature type="transmembrane region" description="Helical" evidence="8">
    <location>
        <begin position="344"/>
        <end position="364"/>
    </location>
</feature>
<feature type="transmembrane region" description="Helical" evidence="8">
    <location>
        <begin position="284"/>
        <end position="302"/>
    </location>
</feature>
<feature type="transmembrane region" description="Helical" evidence="8">
    <location>
        <begin position="82"/>
        <end position="98"/>
    </location>
</feature>
<evidence type="ECO:0000313" key="11">
    <source>
        <dbReference type="Proteomes" id="UP000526196"/>
    </source>
</evidence>
<comment type="subcellular location">
    <subcellularLocation>
        <location evidence="1">Cell membrane</location>
        <topology evidence="1">Multi-pass membrane protein</topology>
    </subcellularLocation>
</comment>
<evidence type="ECO:0000256" key="7">
    <source>
        <dbReference type="ARBA" id="ARBA00023136"/>
    </source>
</evidence>
<dbReference type="InterPro" id="IPR038731">
    <property type="entry name" value="RgtA/B/C-like"/>
</dbReference>
<dbReference type="InterPro" id="IPR050297">
    <property type="entry name" value="LipidA_mod_glycosyltrf_83"/>
</dbReference>
<feature type="transmembrane region" description="Helical" evidence="8">
    <location>
        <begin position="170"/>
        <end position="186"/>
    </location>
</feature>
<reference evidence="10 11" key="1">
    <citation type="journal article" date="2019" name="Environ. Microbiol.">
        <title>Genomics insights into ecotype formation of ammonia-oxidizing archaea in the deep ocean.</title>
        <authorList>
            <person name="Wang Y."/>
            <person name="Huang J.M."/>
            <person name="Cui G.J."/>
            <person name="Nunoura T."/>
            <person name="Takaki Y."/>
            <person name="Li W.L."/>
            <person name="Li J."/>
            <person name="Gao Z.M."/>
            <person name="Takai K."/>
            <person name="Zhang A.Q."/>
            <person name="Stepanauskas R."/>
        </authorList>
    </citation>
    <scope>NUCLEOTIDE SEQUENCE [LARGE SCALE GENOMIC DNA]</scope>
    <source>
        <strain evidence="10 11">F20</strain>
    </source>
</reference>
<feature type="transmembrane region" description="Helical" evidence="8">
    <location>
        <begin position="51"/>
        <end position="70"/>
    </location>
</feature>
<organism evidence="10 11">
    <name type="scientific">Marine Group I thaumarchaeote</name>
    <dbReference type="NCBI Taxonomy" id="2511932"/>
    <lineage>
        <taxon>Archaea</taxon>
        <taxon>Nitrososphaerota</taxon>
        <taxon>Marine Group I</taxon>
    </lineage>
</organism>
<keyword evidence="6 8" id="KW-1133">Transmembrane helix</keyword>
<name>A0A7K4NQW6_9ARCH</name>
<evidence type="ECO:0000256" key="6">
    <source>
        <dbReference type="ARBA" id="ARBA00022989"/>
    </source>
</evidence>
<comment type="caution">
    <text evidence="10">The sequence shown here is derived from an EMBL/GenBank/DDBJ whole genome shotgun (WGS) entry which is preliminary data.</text>
</comment>
<feature type="transmembrane region" description="Helical" evidence="8">
    <location>
        <begin position="257"/>
        <end position="275"/>
    </location>
</feature>
<evidence type="ECO:0000313" key="10">
    <source>
        <dbReference type="EMBL" id="NWK05327.1"/>
    </source>
</evidence>
<dbReference type="Proteomes" id="UP000526196">
    <property type="component" value="Unassembled WGS sequence"/>
</dbReference>
<protein>
    <submittedName>
        <fullName evidence="10">Glycosyltransferase family 39 protein</fullName>
    </submittedName>
</protein>
<dbReference type="GO" id="GO:0005886">
    <property type="term" value="C:plasma membrane"/>
    <property type="evidence" value="ECO:0007669"/>
    <property type="project" value="UniProtKB-SubCell"/>
</dbReference>
<sequence>MPVNSDNLGYVLNGIAHSNGDFDHPSARSIGWSLFLSPFFSLMNSNDFLDYSNVAKIISIGISTATIFLIYKVGRKFFDERYSLVAACLFAFLPQLNYNSVMALSEPLFIFSVITSFYFLLNSKSKFIIIALIFAAFSYWIRLNGIILFLIVSITYILTFKKSRIFLKNYGIGLVVFLIIISPMLLQKYEQFDDPFYSSYQGTIFSENYEELISNISLNTKTSASLYIENNGILDFIYTFFISGFINSVILLSKISFPYLFILIPLGILFSFRAFDQKSQYTKANWIFILSSIFLMSFILSIIPEQRFLFFLMPFLILFSVIPIQRVTEYGLSTFSLSRKQKDIFLVIVIIIIIILSGLFTLRYEKLDPVLENEKMDFAKYALENLHGNTLRDFGGATDYINSVILLDHNDFQDFKIRSWADGTERNKFAYQETSVSAINIEDLVLKGESLNLNYLISNQHTTFFYPYIDQVYHNEKQYPYLIKIFDSSEYGYEKLKIKVFEINYEKFHKNFEIKN</sequence>
<feature type="transmembrane region" description="Helical" evidence="8">
    <location>
        <begin position="128"/>
        <end position="158"/>
    </location>
</feature>
<proteinExistence type="predicted"/>
<evidence type="ECO:0000256" key="1">
    <source>
        <dbReference type="ARBA" id="ARBA00004651"/>
    </source>
</evidence>
<accession>A0A7K4NQW6</accession>
<keyword evidence="4 10" id="KW-0808">Transferase</keyword>
<keyword evidence="3" id="KW-0328">Glycosyltransferase</keyword>
<feature type="domain" description="Glycosyltransferase RgtA/B/C/D-like" evidence="9">
    <location>
        <begin position="54"/>
        <end position="185"/>
    </location>
</feature>
<dbReference type="EMBL" id="JACASX010000006">
    <property type="protein sequence ID" value="NWK05327.1"/>
    <property type="molecule type" value="Genomic_DNA"/>
</dbReference>
<dbReference type="PANTHER" id="PTHR33908">
    <property type="entry name" value="MANNOSYLTRANSFERASE YKCB-RELATED"/>
    <property type="match status" value="1"/>
</dbReference>
<dbReference type="PANTHER" id="PTHR33908:SF11">
    <property type="entry name" value="MEMBRANE PROTEIN"/>
    <property type="match status" value="1"/>
</dbReference>
<evidence type="ECO:0000256" key="8">
    <source>
        <dbReference type="SAM" id="Phobius"/>
    </source>
</evidence>
<keyword evidence="7 8" id="KW-0472">Membrane</keyword>
<dbReference type="AlphaFoldDB" id="A0A7K4NQW6"/>
<keyword evidence="5 8" id="KW-0812">Transmembrane</keyword>
<evidence type="ECO:0000256" key="2">
    <source>
        <dbReference type="ARBA" id="ARBA00022475"/>
    </source>
</evidence>
<evidence type="ECO:0000256" key="4">
    <source>
        <dbReference type="ARBA" id="ARBA00022679"/>
    </source>
</evidence>
<dbReference type="GO" id="GO:0016763">
    <property type="term" value="F:pentosyltransferase activity"/>
    <property type="evidence" value="ECO:0007669"/>
    <property type="project" value="TreeGrafter"/>
</dbReference>
<gene>
    <name evidence="10" type="ORF">HX833_04465</name>
</gene>
<evidence type="ECO:0000256" key="3">
    <source>
        <dbReference type="ARBA" id="ARBA00022676"/>
    </source>
</evidence>
<feature type="transmembrane region" description="Helical" evidence="8">
    <location>
        <begin position="308"/>
        <end position="324"/>
    </location>
</feature>
<evidence type="ECO:0000259" key="9">
    <source>
        <dbReference type="Pfam" id="PF13231"/>
    </source>
</evidence>
<dbReference type="Pfam" id="PF13231">
    <property type="entry name" value="PMT_2"/>
    <property type="match status" value="1"/>
</dbReference>
<keyword evidence="2" id="KW-1003">Cell membrane</keyword>